<gene>
    <name evidence="10" type="ORF">QRX60_05905</name>
</gene>
<dbReference type="InterPro" id="IPR037069">
    <property type="entry name" value="AcylCoA_DH/ox_N_sf"/>
</dbReference>
<comment type="similarity">
    <text evidence="2 6">Belongs to the acyl-CoA dehydrogenase family.</text>
</comment>
<evidence type="ECO:0000256" key="3">
    <source>
        <dbReference type="ARBA" id="ARBA00022630"/>
    </source>
</evidence>
<dbReference type="SUPFAM" id="SSF47203">
    <property type="entry name" value="Acyl-CoA dehydrogenase C-terminal domain-like"/>
    <property type="match status" value="1"/>
</dbReference>
<feature type="domain" description="Acyl-CoA oxidase/dehydrogenase middle" evidence="8">
    <location>
        <begin position="126"/>
        <end position="227"/>
    </location>
</feature>
<evidence type="ECO:0000256" key="1">
    <source>
        <dbReference type="ARBA" id="ARBA00001974"/>
    </source>
</evidence>
<dbReference type="PIRSF" id="PIRSF016578">
    <property type="entry name" value="HsaA"/>
    <property type="match status" value="1"/>
</dbReference>
<dbReference type="InterPro" id="IPR006091">
    <property type="entry name" value="Acyl-CoA_Oxase/DH_mid-dom"/>
</dbReference>
<evidence type="ECO:0000256" key="5">
    <source>
        <dbReference type="ARBA" id="ARBA00023002"/>
    </source>
</evidence>
<dbReference type="Gene3D" id="1.20.140.10">
    <property type="entry name" value="Butyryl-CoA Dehydrogenase, subunit A, domain 3"/>
    <property type="match status" value="1"/>
</dbReference>
<protein>
    <submittedName>
        <fullName evidence="10">Acyl-CoA dehydrogenase family protein</fullName>
    </submittedName>
</protein>
<dbReference type="InterPro" id="IPR009075">
    <property type="entry name" value="AcylCo_DH/oxidase_C"/>
</dbReference>
<dbReference type="GO" id="GO:0003995">
    <property type="term" value="F:acyl-CoA dehydrogenase activity"/>
    <property type="evidence" value="ECO:0007669"/>
    <property type="project" value="TreeGrafter"/>
</dbReference>
<dbReference type="PANTHER" id="PTHR43884">
    <property type="entry name" value="ACYL-COA DEHYDROGENASE"/>
    <property type="match status" value="1"/>
</dbReference>
<reference evidence="10 11" key="1">
    <citation type="submission" date="2023-06" db="EMBL/GenBank/DDBJ databases">
        <authorList>
            <person name="Oyuntsetseg B."/>
            <person name="Kim S.B."/>
        </authorList>
    </citation>
    <scope>NUCLEOTIDE SEQUENCE [LARGE SCALE GENOMIC DNA]</scope>
    <source>
        <strain evidence="10 11">4-36</strain>
    </source>
</reference>
<evidence type="ECO:0000313" key="11">
    <source>
        <dbReference type="Proteomes" id="UP001239397"/>
    </source>
</evidence>
<keyword evidence="5 6" id="KW-0560">Oxidoreductase</keyword>
<sequence length="398" mass="43355">MARLAQTAGLTDVQSEILATVRQFVDKEVIPHAQELEHADTYPTDIVEGMKEMGLFGLTIPEEYGGLGESLLTYALVVEEIARGWMSVSGVINTHFIVAHMISRHGTEAQKQHFLPRMATGEVRGSFSMSEPDLGSDVAAIKTRAKREGDGYVIDGSKMWLTNGGSSNLIALLVKTDEGAEKAHQNLTTFLVEKPEGFGEVAPGLTIPGKIDKMGYKGVDTTEAVFDGYRIGADMVLGEAPGKGFAYMMDGVEVGRVNVAARACGIAIRAFELAVEYAQQRKTFGKAIAEHQAVAFKLAEMATKVEAAHLMMVNAARLKDSGERNDVEAGMAKLIASEYCAEVTQDSFRIHGGYGYSKEYEIERLMREAPFLLIGEGTSEIQKTIISRGLLREYKSRS</sequence>
<keyword evidence="11" id="KW-1185">Reference proteome</keyword>
<evidence type="ECO:0000256" key="6">
    <source>
        <dbReference type="RuleBase" id="RU362125"/>
    </source>
</evidence>
<dbReference type="FunFam" id="1.20.140.10:FF:000001">
    <property type="entry name" value="Acyl-CoA dehydrogenase"/>
    <property type="match status" value="1"/>
</dbReference>
<organism evidence="10 11">
    <name type="scientific">Amycolatopsis mongoliensis</name>
    <dbReference type="NCBI Taxonomy" id="715475"/>
    <lineage>
        <taxon>Bacteria</taxon>
        <taxon>Bacillati</taxon>
        <taxon>Actinomycetota</taxon>
        <taxon>Actinomycetes</taxon>
        <taxon>Pseudonocardiales</taxon>
        <taxon>Pseudonocardiaceae</taxon>
        <taxon>Amycolatopsis</taxon>
    </lineage>
</organism>
<dbReference type="InterPro" id="IPR009100">
    <property type="entry name" value="AcylCoA_DH/oxidase_NM_dom_sf"/>
</dbReference>
<dbReference type="GO" id="GO:0050660">
    <property type="term" value="F:flavin adenine dinucleotide binding"/>
    <property type="evidence" value="ECO:0007669"/>
    <property type="project" value="InterPro"/>
</dbReference>
<evidence type="ECO:0000313" key="10">
    <source>
        <dbReference type="EMBL" id="WIY03388.1"/>
    </source>
</evidence>
<dbReference type="Gene3D" id="2.40.110.10">
    <property type="entry name" value="Butyryl-CoA Dehydrogenase, subunit A, domain 2"/>
    <property type="match status" value="1"/>
</dbReference>
<feature type="domain" description="Acyl-CoA dehydrogenase/oxidase N-terminal" evidence="9">
    <location>
        <begin position="11"/>
        <end position="122"/>
    </location>
</feature>
<keyword evidence="3 6" id="KW-0285">Flavoprotein</keyword>
<proteinExistence type="inferred from homology"/>
<dbReference type="Proteomes" id="UP001239397">
    <property type="component" value="Chromosome"/>
</dbReference>
<dbReference type="FunFam" id="1.10.540.10:FF:000008">
    <property type="entry name" value="Acyl-CoA dehydrogenase"/>
    <property type="match status" value="1"/>
</dbReference>
<dbReference type="Pfam" id="PF02771">
    <property type="entry name" value="Acyl-CoA_dh_N"/>
    <property type="match status" value="1"/>
</dbReference>
<evidence type="ECO:0000256" key="2">
    <source>
        <dbReference type="ARBA" id="ARBA00009347"/>
    </source>
</evidence>
<dbReference type="Pfam" id="PF00441">
    <property type="entry name" value="Acyl-CoA_dh_1"/>
    <property type="match status" value="1"/>
</dbReference>
<evidence type="ECO:0000259" key="7">
    <source>
        <dbReference type="Pfam" id="PF00441"/>
    </source>
</evidence>
<dbReference type="Gene3D" id="1.10.540.10">
    <property type="entry name" value="Acyl-CoA dehydrogenase/oxidase, N-terminal domain"/>
    <property type="match status" value="1"/>
</dbReference>
<dbReference type="SUPFAM" id="SSF56645">
    <property type="entry name" value="Acyl-CoA dehydrogenase NM domain-like"/>
    <property type="match status" value="1"/>
</dbReference>
<dbReference type="InterPro" id="IPR046373">
    <property type="entry name" value="Acyl-CoA_Oxase/DH_mid-dom_sf"/>
</dbReference>
<evidence type="ECO:0000256" key="4">
    <source>
        <dbReference type="ARBA" id="ARBA00022827"/>
    </source>
</evidence>
<accession>A0A9Y2JRK6</accession>
<dbReference type="PANTHER" id="PTHR43884:SF12">
    <property type="entry name" value="ISOVALERYL-COA DEHYDROGENASE, MITOCHONDRIAL-RELATED"/>
    <property type="match status" value="1"/>
</dbReference>
<evidence type="ECO:0000259" key="9">
    <source>
        <dbReference type="Pfam" id="PF02771"/>
    </source>
</evidence>
<dbReference type="AlphaFoldDB" id="A0A9Y2JRK6"/>
<dbReference type="Pfam" id="PF02770">
    <property type="entry name" value="Acyl-CoA_dh_M"/>
    <property type="match status" value="1"/>
</dbReference>
<feature type="domain" description="Acyl-CoA dehydrogenase/oxidase C-terminal" evidence="7">
    <location>
        <begin position="242"/>
        <end position="391"/>
    </location>
</feature>
<evidence type="ECO:0000259" key="8">
    <source>
        <dbReference type="Pfam" id="PF02770"/>
    </source>
</evidence>
<name>A0A9Y2JRK6_9PSEU</name>
<keyword evidence="4 6" id="KW-0274">FAD</keyword>
<dbReference type="InterPro" id="IPR013786">
    <property type="entry name" value="AcylCoA_DH/ox_N"/>
</dbReference>
<dbReference type="RefSeq" id="WP_285999781.1">
    <property type="nucleotide sequence ID" value="NZ_CP127295.1"/>
</dbReference>
<dbReference type="EMBL" id="CP127295">
    <property type="protein sequence ID" value="WIY03388.1"/>
    <property type="molecule type" value="Genomic_DNA"/>
</dbReference>
<dbReference type="KEGG" id="amog:QRX60_05905"/>
<comment type="cofactor">
    <cofactor evidence="1 6">
        <name>FAD</name>
        <dbReference type="ChEBI" id="CHEBI:57692"/>
    </cofactor>
</comment>
<dbReference type="InterPro" id="IPR036250">
    <property type="entry name" value="AcylCo_DH-like_C"/>
</dbReference>